<dbReference type="PANTHER" id="PTHR37089">
    <property type="entry name" value="PROTEIN U-RELATED"/>
    <property type="match status" value="1"/>
</dbReference>
<keyword evidence="3" id="KW-0167">Capsid protein</keyword>
<dbReference type="InterPro" id="IPR007893">
    <property type="entry name" value="Spore_coat_U/FanG"/>
</dbReference>
<accession>A0ABW8Q367</accession>
<gene>
    <name evidence="3" type="ORF">ACI43T_05745</name>
</gene>
<dbReference type="Proteomes" id="UP001621964">
    <property type="component" value="Unassembled WGS sequence"/>
</dbReference>
<proteinExistence type="predicted"/>
<evidence type="ECO:0000313" key="4">
    <source>
        <dbReference type="Proteomes" id="UP001621964"/>
    </source>
</evidence>
<evidence type="ECO:0000313" key="3">
    <source>
        <dbReference type="EMBL" id="MFK7642000.1"/>
    </source>
</evidence>
<keyword evidence="1" id="KW-0732">Signal</keyword>
<keyword evidence="4" id="KW-1185">Reference proteome</keyword>
<name>A0ABW8Q367_9NEIS</name>
<keyword evidence="3" id="KW-0946">Virion</keyword>
<reference evidence="3 4" key="1">
    <citation type="submission" date="2024-11" db="EMBL/GenBank/DDBJ databases">
        <authorList>
            <person name="Mikucki A.G."/>
            <person name="Kahler C.M."/>
        </authorList>
    </citation>
    <scope>NUCLEOTIDE SEQUENCE [LARGE SCALE GENOMIC DNA]</scope>
    <source>
        <strain evidence="3 4">EXNM717</strain>
    </source>
</reference>
<protein>
    <submittedName>
        <fullName evidence="3">Spore coat protein U domain-containing protein</fullName>
    </submittedName>
</protein>
<dbReference type="RefSeq" id="WP_405385801.1">
    <property type="nucleotide sequence ID" value="NZ_JBJGEB010000004.1"/>
</dbReference>
<feature type="signal peptide" evidence="1">
    <location>
        <begin position="1"/>
        <end position="24"/>
    </location>
</feature>
<comment type="caution">
    <text evidence="3">The sequence shown here is derived from an EMBL/GenBank/DDBJ whole genome shotgun (WGS) entry which is preliminary data.</text>
</comment>
<evidence type="ECO:0000259" key="2">
    <source>
        <dbReference type="Pfam" id="PF05229"/>
    </source>
</evidence>
<feature type="domain" description="Spore coat protein U/FanG" evidence="2">
    <location>
        <begin position="28"/>
        <end position="206"/>
    </location>
</feature>
<dbReference type="EMBL" id="JBJGEB010000004">
    <property type="protein sequence ID" value="MFK7642000.1"/>
    <property type="molecule type" value="Genomic_DNA"/>
</dbReference>
<organism evidence="3 4">
    <name type="scientific">Neisseria oralis</name>
    <dbReference type="NCBI Taxonomy" id="1107316"/>
    <lineage>
        <taxon>Bacteria</taxon>
        <taxon>Pseudomonadati</taxon>
        <taxon>Pseudomonadota</taxon>
        <taxon>Betaproteobacteria</taxon>
        <taxon>Neisseriales</taxon>
        <taxon>Neisseriaceae</taxon>
        <taxon>Neisseria</taxon>
    </lineage>
</organism>
<dbReference type="InterPro" id="IPR053167">
    <property type="entry name" value="Spore_coat_component"/>
</dbReference>
<evidence type="ECO:0000256" key="1">
    <source>
        <dbReference type="SAM" id="SignalP"/>
    </source>
</evidence>
<feature type="chain" id="PRO_5045577814" evidence="1">
    <location>
        <begin position="25"/>
        <end position="209"/>
    </location>
</feature>
<sequence>MKTRFTLTALALTSALAFSTSAMAAERTGMFNVHLKLTGTCEVLTTDTGLSGTKITTDSPNLAGADIDFGTHTASSSSLQIDKNNVGGASNGIQINCSKNTPFTVALEPQNVKTANGKGTMQGITSGNTDTIAYQLYKPTVTGSGLTTTITETATSNPWGTGSDVLSLTGKGLDSNATIKLPVFAAVPAGELDKFVDTYQDQVKVTLAY</sequence>
<dbReference type="Pfam" id="PF05229">
    <property type="entry name" value="SCPU"/>
    <property type="match status" value="1"/>
</dbReference>